<name>A0A1R4IBS3_9ACTN</name>
<proteinExistence type="predicted"/>
<keyword evidence="4 6" id="KW-1133">Transmembrane helix</keyword>
<evidence type="ECO:0000256" key="4">
    <source>
        <dbReference type="ARBA" id="ARBA00022989"/>
    </source>
</evidence>
<sequence length="384" mass="41286">MPAKIAGTPVKGLMAGTVITGVIQSSSATIGIVMGLGASGVLPWQTAIAFAIGADLGTTITSWIASLNLSKNAKRTAYAHIAFNFIGVLVVLTLFIPAIRVLSWGLGLFNIDPGRAVMVDGQPTFPMVPVAVGVFSIVFNIFNVMILFPFVGTFERVLSKVGAEHDDVEDFSTPRFLDRAVIDQPDKAIPAVQQEIQRQLVAGSVFVDIARGKDDAPKVLGEHAEAADSLSREIRAYSAHLFADGQSREQSDLVASLIEEVDFTTSLNEQLHQIARRVTREEFSPASQVFWTEALERLETRLADITTAVAPATDVPAEKPTETTIEDLRWRIIDTASLPAGEKGALVALLGSVERAETLIARIEQERASVDRGIAVMEQAPAEA</sequence>
<keyword evidence="3 6" id="KW-0812">Transmembrane</keyword>
<dbReference type="PANTHER" id="PTHR10010:SF46">
    <property type="entry name" value="SODIUM-DEPENDENT PHOSPHATE TRANSPORT PROTEIN 2B"/>
    <property type="match status" value="1"/>
</dbReference>
<dbReference type="STRING" id="1255658.FM114_00885"/>
<evidence type="ECO:0000256" key="5">
    <source>
        <dbReference type="ARBA" id="ARBA00023136"/>
    </source>
</evidence>
<comment type="subcellular location">
    <subcellularLocation>
        <location evidence="1">Cell membrane</location>
        <topology evidence="1">Multi-pass membrane protein</topology>
    </subcellularLocation>
</comment>
<dbReference type="NCBIfam" id="NF037997">
    <property type="entry name" value="Na_Pi_symport"/>
    <property type="match status" value="1"/>
</dbReference>
<evidence type="ECO:0000256" key="1">
    <source>
        <dbReference type="ARBA" id="ARBA00004651"/>
    </source>
</evidence>
<dbReference type="Proteomes" id="UP000188342">
    <property type="component" value="Unassembled WGS sequence"/>
</dbReference>
<evidence type="ECO:0000256" key="6">
    <source>
        <dbReference type="SAM" id="Phobius"/>
    </source>
</evidence>
<accession>A0A1R4IBS3</accession>
<dbReference type="GO" id="GO:0005886">
    <property type="term" value="C:plasma membrane"/>
    <property type="evidence" value="ECO:0007669"/>
    <property type="project" value="UniProtKB-SubCell"/>
</dbReference>
<dbReference type="GO" id="GO:0005436">
    <property type="term" value="F:sodium:phosphate symporter activity"/>
    <property type="evidence" value="ECO:0007669"/>
    <property type="project" value="InterPro"/>
</dbReference>
<dbReference type="EMBL" id="FUKQ01000006">
    <property type="protein sequence ID" value="SJN17240.1"/>
    <property type="molecule type" value="Genomic_DNA"/>
</dbReference>
<reference evidence="7 8" key="1">
    <citation type="submission" date="2017-02" db="EMBL/GenBank/DDBJ databases">
        <authorList>
            <person name="Peterson S.W."/>
        </authorList>
    </citation>
    <scope>NUCLEOTIDE SEQUENCE [LARGE SCALE GENOMIC DNA]</scope>
    <source>
        <strain evidence="7 8">LSP_Lj1</strain>
    </source>
</reference>
<evidence type="ECO:0000256" key="2">
    <source>
        <dbReference type="ARBA" id="ARBA00022475"/>
    </source>
</evidence>
<dbReference type="PANTHER" id="PTHR10010">
    <property type="entry name" value="SOLUTE CARRIER FAMILY 34 SODIUM PHOSPHATE , MEMBER 2-RELATED"/>
    <property type="match status" value="1"/>
</dbReference>
<feature type="transmembrane region" description="Helical" evidence="6">
    <location>
        <begin position="12"/>
        <end position="36"/>
    </location>
</feature>
<feature type="transmembrane region" description="Helical" evidence="6">
    <location>
        <begin position="81"/>
        <end position="107"/>
    </location>
</feature>
<feature type="transmembrane region" description="Helical" evidence="6">
    <location>
        <begin position="48"/>
        <end position="69"/>
    </location>
</feature>
<evidence type="ECO:0000256" key="3">
    <source>
        <dbReference type="ARBA" id="ARBA00022692"/>
    </source>
</evidence>
<dbReference type="InterPro" id="IPR003841">
    <property type="entry name" value="Na/Pi_transpt"/>
</dbReference>
<keyword evidence="5 6" id="KW-0472">Membrane</keyword>
<evidence type="ECO:0000313" key="7">
    <source>
        <dbReference type="EMBL" id="SJN17240.1"/>
    </source>
</evidence>
<dbReference type="OrthoDB" id="9763003at2"/>
<evidence type="ECO:0000313" key="8">
    <source>
        <dbReference type="Proteomes" id="UP000188342"/>
    </source>
</evidence>
<feature type="transmembrane region" description="Helical" evidence="6">
    <location>
        <begin position="127"/>
        <end position="151"/>
    </location>
</feature>
<dbReference type="Pfam" id="PF02690">
    <property type="entry name" value="Na_Pi_cotrans"/>
    <property type="match status" value="1"/>
</dbReference>
<gene>
    <name evidence="7" type="ORF">FM114_00885</name>
</gene>
<dbReference type="RefSeq" id="WP_094763319.1">
    <property type="nucleotide sequence ID" value="NZ_FUKQ01000006.1"/>
</dbReference>
<protein>
    <submittedName>
        <fullName evidence="7">Sodium-dependent phosphate transporter</fullName>
    </submittedName>
</protein>
<dbReference type="GO" id="GO:0044341">
    <property type="term" value="P:sodium-dependent phosphate transport"/>
    <property type="evidence" value="ECO:0007669"/>
    <property type="project" value="InterPro"/>
</dbReference>
<keyword evidence="2" id="KW-1003">Cell membrane</keyword>
<organism evidence="7 8">
    <name type="scientific">Luteococcus japonicus LSP_Lj1</name>
    <dbReference type="NCBI Taxonomy" id="1255658"/>
    <lineage>
        <taxon>Bacteria</taxon>
        <taxon>Bacillati</taxon>
        <taxon>Actinomycetota</taxon>
        <taxon>Actinomycetes</taxon>
        <taxon>Propionibacteriales</taxon>
        <taxon>Propionibacteriaceae</taxon>
        <taxon>Luteococcus</taxon>
    </lineage>
</organism>
<dbReference type="AlphaFoldDB" id="A0A1R4IBS3"/>
<keyword evidence="8" id="KW-1185">Reference proteome</keyword>